<evidence type="ECO:0000256" key="7">
    <source>
        <dbReference type="ARBA" id="ARBA00023186"/>
    </source>
</evidence>
<gene>
    <name evidence="10" type="ORF">J437_LFUL018476</name>
</gene>
<feature type="domain" description="SEC63" evidence="9">
    <location>
        <begin position="160"/>
        <end position="231"/>
    </location>
</feature>
<organism evidence="10 11">
    <name type="scientific">Ladona fulva</name>
    <name type="common">Scarce chaser dragonfly</name>
    <name type="synonym">Libellula fulva</name>
    <dbReference type="NCBI Taxonomy" id="123851"/>
    <lineage>
        <taxon>Eukaryota</taxon>
        <taxon>Metazoa</taxon>
        <taxon>Ecdysozoa</taxon>
        <taxon>Arthropoda</taxon>
        <taxon>Hexapoda</taxon>
        <taxon>Insecta</taxon>
        <taxon>Pterygota</taxon>
        <taxon>Palaeoptera</taxon>
        <taxon>Odonata</taxon>
        <taxon>Epiprocta</taxon>
        <taxon>Anisoptera</taxon>
        <taxon>Libelluloidea</taxon>
        <taxon>Libellulidae</taxon>
        <taxon>Ladona</taxon>
    </lineage>
</organism>
<keyword evidence="6" id="KW-0472">Membrane</keyword>
<feature type="compositionally biased region" description="Basic and acidic residues" evidence="8">
    <location>
        <begin position="1"/>
        <end position="15"/>
    </location>
</feature>
<dbReference type="GO" id="GO:0006620">
    <property type="term" value="P:post-translational protein targeting to endoplasmic reticulum membrane"/>
    <property type="evidence" value="ECO:0007669"/>
    <property type="project" value="TreeGrafter"/>
</dbReference>
<dbReference type="InterPro" id="IPR014756">
    <property type="entry name" value="Ig_E-set"/>
</dbReference>
<dbReference type="GO" id="GO:0003723">
    <property type="term" value="F:RNA binding"/>
    <property type="evidence" value="ECO:0007669"/>
    <property type="project" value="TreeGrafter"/>
</dbReference>
<reference evidence="10" key="1">
    <citation type="submission" date="2013-04" db="EMBL/GenBank/DDBJ databases">
        <authorList>
            <person name="Qu J."/>
            <person name="Murali S.C."/>
            <person name="Bandaranaike D."/>
            <person name="Bellair M."/>
            <person name="Blankenburg K."/>
            <person name="Chao H."/>
            <person name="Dinh H."/>
            <person name="Doddapaneni H."/>
            <person name="Downs B."/>
            <person name="Dugan-Rocha S."/>
            <person name="Elkadiri S."/>
            <person name="Gnanaolivu R.D."/>
            <person name="Hernandez B."/>
            <person name="Javaid M."/>
            <person name="Jayaseelan J.C."/>
            <person name="Lee S."/>
            <person name="Li M."/>
            <person name="Ming W."/>
            <person name="Munidasa M."/>
            <person name="Muniz J."/>
            <person name="Nguyen L."/>
            <person name="Ongeri F."/>
            <person name="Osuji N."/>
            <person name="Pu L.-L."/>
            <person name="Puazo M."/>
            <person name="Qu C."/>
            <person name="Quiroz J."/>
            <person name="Raj R."/>
            <person name="Weissenberger G."/>
            <person name="Xin Y."/>
            <person name="Zou X."/>
            <person name="Han Y."/>
            <person name="Richards S."/>
            <person name="Worley K."/>
            <person name="Muzny D."/>
            <person name="Gibbs R."/>
        </authorList>
    </citation>
    <scope>NUCLEOTIDE SEQUENCE</scope>
    <source>
        <strain evidence="10">Sampled in the wild</strain>
    </source>
</reference>
<feature type="compositionally biased region" description="Basic and acidic residues" evidence="8">
    <location>
        <begin position="39"/>
        <end position="48"/>
    </location>
</feature>
<protein>
    <recommendedName>
        <fullName evidence="9">SEC63 domain-containing protein</fullName>
    </recommendedName>
</protein>
<dbReference type="Proteomes" id="UP000792457">
    <property type="component" value="Unassembled WGS sequence"/>
</dbReference>
<dbReference type="Gene3D" id="2.60.40.150">
    <property type="entry name" value="C2 domain"/>
    <property type="match status" value="1"/>
</dbReference>
<evidence type="ECO:0000259" key="9">
    <source>
        <dbReference type="Pfam" id="PF02889"/>
    </source>
</evidence>
<evidence type="ECO:0000313" key="11">
    <source>
        <dbReference type="Proteomes" id="UP000792457"/>
    </source>
</evidence>
<evidence type="ECO:0000256" key="4">
    <source>
        <dbReference type="ARBA" id="ARBA00022824"/>
    </source>
</evidence>
<dbReference type="EMBL" id="KZ309402">
    <property type="protein sequence ID" value="KAG8238644.1"/>
    <property type="molecule type" value="Genomic_DNA"/>
</dbReference>
<proteinExistence type="predicted"/>
<feature type="compositionally biased region" description="Polar residues" evidence="8">
    <location>
        <begin position="66"/>
        <end position="78"/>
    </location>
</feature>
<feature type="compositionally biased region" description="Basic and acidic residues" evidence="8">
    <location>
        <begin position="79"/>
        <end position="99"/>
    </location>
</feature>
<evidence type="ECO:0000256" key="8">
    <source>
        <dbReference type="SAM" id="MobiDB-lite"/>
    </source>
</evidence>
<keyword evidence="3" id="KW-0812">Transmembrane</keyword>
<comment type="caution">
    <text evidence="10">The sequence shown here is derived from an EMBL/GenBank/DDBJ whole genome shotgun (WGS) entry which is preliminary data.</text>
</comment>
<keyword evidence="4" id="KW-0256">Endoplasmic reticulum</keyword>
<accession>A0A8K0KNP1</accession>
<reference evidence="10" key="2">
    <citation type="submission" date="2017-10" db="EMBL/GenBank/DDBJ databases">
        <title>Ladona fulva Genome sequencing and assembly.</title>
        <authorList>
            <person name="Murali S."/>
            <person name="Richards S."/>
            <person name="Bandaranaike D."/>
            <person name="Bellair M."/>
            <person name="Blankenburg K."/>
            <person name="Chao H."/>
            <person name="Dinh H."/>
            <person name="Doddapaneni H."/>
            <person name="Dugan-Rocha S."/>
            <person name="Elkadiri S."/>
            <person name="Gnanaolivu R."/>
            <person name="Hernandez B."/>
            <person name="Skinner E."/>
            <person name="Javaid M."/>
            <person name="Lee S."/>
            <person name="Li M."/>
            <person name="Ming W."/>
            <person name="Munidasa M."/>
            <person name="Muniz J."/>
            <person name="Nguyen L."/>
            <person name="Hughes D."/>
            <person name="Osuji N."/>
            <person name="Pu L.-L."/>
            <person name="Puazo M."/>
            <person name="Qu C."/>
            <person name="Quiroz J."/>
            <person name="Raj R."/>
            <person name="Weissenberger G."/>
            <person name="Xin Y."/>
            <person name="Zou X."/>
            <person name="Han Y."/>
            <person name="Worley K."/>
            <person name="Muzny D."/>
            <person name="Gibbs R."/>
        </authorList>
    </citation>
    <scope>NUCLEOTIDE SEQUENCE</scope>
    <source>
        <strain evidence="10">Sampled in the wild</strain>
    </source>
</reference>
<feature type="compositionally biased region" description="Acidic residues" evidence="8">
    <location>
        <begin position="250"/>
        <end position="278"/>
    </location>
</feature>
<dbReference type="GO" id="GO:0006614">
    <property type="term" value="P:SRP-dependent cotranslational protein targeting to membrane"/>
    <property type="evidence" value="ECO:0007669"/>
    <property type="project" value="TreeGrafter"/>
</dbReference>
<sequence>MSRRNMEELFDKKDGSSGMSGETQEDIEGEIEISQSATEGEKKEEQQQQKKTKKGGRKGTGGSKKPSTQAPKTQVSTKKTTEGIPKKECEMKKNEKLEEREESEASENEVERSDSEDEKKGRNSSPEDEDTEWEKFHSKLTKREKVLEGRSKRSHSVHCPFFPDDKQEYWWVYICDRKSHTLLTAPCHITALVEHEEVQLKFTAPRWPGLYTFTVWLRSDSYLGFDQNHDIKLDVKEAPEVPTEHPQWDMSEEEEEMEGEGSDPSEFTTDEDVGEENE</sequence>
<dbReference type="PANTHER" id="PTHR24075:SF0">
    <property type="entry name" value="TRANSLOCATION PROTEIN SEC63 HOMOLOG"/>
    <property type="match status" value="1"/>
</dbReference>
<dbReference type="InterPro" id="IPR035892">
    <property type="entry name" value="C2_domain_sf"/>
</dbReference>
<keyword evidence="5" id="KW-1133">Transmembrane helix</keyword>
<dbReference type="OrthoDB" id="1734229at2759"/>
<dbReference type="GO" id="GO:0031207">
    <property type="term" value="C:Sec62/Sec63 complex"/>
    <property type="evidence" value="ECO:0007669"/>
    <property type="project" value="TreeGrafter"/>
</dbReference>
<comment type="subcellular location">
    <subcellularLocation>
        <location evidence="2">Endoplasmic reticulum</location>
    </subcellularLocation>
    <subcellularLocation>
        <location evidence="1">Membrane</location>
        <topology evidence="1">Multi-pass membrane protein</topology>
    </subcellularLocation>
</comment>
<evidence type="ECO:0000256" key="5">
    <source>
        <dbReference type="ARBA" id="ARBA00022989"/>
    </source>
</evidence>
<keyword evidence="7" id="KW-0143">Chaperone</keyword>
<evidence type="ECO:0000256" key="6">
    <source>
        <dbReference type="ARBA" id="ARBA00023136"/>
    </source>
</evidence>
<name>A0A8K0KNP1_LADFU</name>
<feature type="region of interest" description="Disordered" evidence="8">
    <location>
        <begin position="1"/>
        <end position="136"/>
    </location>
</feature>
<feature type="region of interest" description="Disordered" evidence="8">
    <location>
        <begin position="237"/>
        <end position="278"/>
    </location>
</feature>
<feature type="compositionally biased region" description="Basic and acidic residues" evidence="8">
    <location>
        <begin position="237"/>
        <end position="247"/>
    </location>
</feature>
<dbReference type="PANTHER" id="PTHR24075">
    <property type="entry name" value="SEC63 DOMAIN-CONTAINING"/>
    <property type="match status" value="1"/>
</dbReference>
<feature type="compositionally biased region" description="Basic and acidic residues" evidence="8">
    <location>
        <begin position="109"/>
        <end position="121"/>
    </location>
</feature>
<evidence type="ECO:0000313" key="10">
    <source>
        <dbReference type="EMBL" id="KAG8238644.1"/>
    </source>
</evidence>
<evidence type="ECO:0000256" key="1">
    <source>
        <dbReference type="ARBA" id="ARBA00004141"/>
    </source>
</evidence>
<dbReference type="GO" id="GO:0008320">
    <property type="term" value="F:protein transmembrane transporter activity"/>
    <property type="evidence" value="ECO:0007669"/>
    <property type="project" value="TreeGrafter"/>
</dbReference>
<evidence type="ECO:0000256" key="2">
    <source>
        <dbReference type="ARBA" id="ARBA00004240"/>
    </source>
</evidence>
<keyword evidence="11" id="KW-1185">Reference proteome</keyword>
<dbReference type="InterPro" id="IPR004179">
    <property type="entry name" value="Sec63-dom"/>
</dbReference>
<dbReference type="AlphaFoldDB" id="A0A8K0KNP1"/>
<evidence type="ECO:0000256" key="3">
    <source>
        <dbReference type="ARBA" id="ARBA00022692"/>
    </source>
</evidence>
<dbReference type="Pfam" id="PF02889">
    <property type="entry name" value="Sec63"/>
    <property type="match status" value="1"/>
</dbReference>
<dbReference type="SUPFAM" id="SSF81296">
    <property type="entry name" value="E set domains"/>
    <property type="match status" value="1"/>
</dbReference>
<dbReference type="FunFam" id="2.60.40.150:FF:000184">
    <property type="entry name" value="Translocation protein SEC63"/>
    <property type="match status" value="1"/>
</dbReference>